<evidence type="ECO:0000313" key="3">
    <source>
        <dbReference type="EMBL" id="MBM7573163.1"/>
    </source>
</evidence>
<gene>
    <name evidence="3" type="ORF">JOC48_003712</name>
</gene>
<name>A0ABS2N4W5_9BACI</name>
<feature type="transmembrane region" description="Helical" evidence="2">
    <location>
        <begin position="32"/>
        <end position="55"/>
    </location>
</feature>
<dbReference type="Pfam" id="PF04977">
    <property type="entry name" value="DivIC"/>
    <property type="match status" value="1"/>
</dbReference>
<keyword evidence="1" id="KW-0175">Coiled coil</keyword>
<protein>
    <submittedName>
        <fullName evidence="3">Cell division protein DivIC</fullName>
    </submittedName>
</protein>
<sequence>MGQARKIARIESNYMKQYDAQMKRQEKKKKRLFRRLVLFMIVAIITFGSIATYHMKQRAVYAEKEQQYEQLEEKMASLKAEEKDLRQEVELLKDEDYVLQIAKTNYFFSDEGEIIFKLPEEDPSY</sequence>
<comment type="caution">
    <text evidence="3">The sequence shown here is derived from an EMBL/GenBank/DDBJ whole genome shotgun (WGS) entry which is preliminary data.</text>
</comment>
<reference evidence="3 4" key="1">
    <citation type="submission" date="2021-01" db="EMBL/GenBank/DDBJ databases">
        <title>Genomic Encyclopedia of Type Strains, Phase IV (KMG-IV): sequencing the most valuable type-strain genomes for metagenomic binning, comparative biology and taxonomic classification.</title>
        <authorList>
            <person name="Goeker M."/>
        </authorList>
    </citation>
    <scope>NUCLEOTIDE SEQUENCE [LARGE SCALE GENOMIC DNA]</scope>
    <source>
        <strain evidence="3 4">DSM 23711</strain>
    </source>
</reference>
<evidence type="ECO:0000256" key="2">
    <source>
        <dbReference type="SAM" id="Phobius"/>
    </source>
</evidence>
<dbReference type="PANTHER" id="PTHR40027:SF1">
    <property type="entry name" value="CELL DIVISION PROTEIN DIVIC"/>
    <property type="match status" value="1"/>
</dbReference>
<dbReference type="GO" id="GO:0051301">
    <property type="term" value="P:cell division"/>
    <property type="evidence" value="ECO:0007669"/>
    <property type="project" value="UniProtKB-KW"/>
</dbReference>
<dbReference type="InterPro" id="IPR039076">
    <property type="entry name" value="DivIC"/>
</dbReference>
<evidence type="ECO:0000256" key="1">
    <source>
        <dbReference type="SAM" id="Coils"/>
    </source>
</evidence>
<dbReference type="PANTHER" id="PTHR40027">
    <property type="entry name" value="CELL DIVISION PROTEIN DIVIC"/>
    <property type="match status" value="1"/>
</dbReference>
<accession>A0ABS2N4W5</accession>
<proteinExistence type="predicted"/>
<feature type="coiled-coil region" evidence="1">
    <location>
        <begin position="15"/>
        <end position="95"/>
    </location>
</feature>
<dbReference type="Proteomes" id="UP001296943">
    <property type="component" value="Unassembled WGS sequence"/>
</dbReference>
<keyword evidence="3" id="KW-0131">Cell cycle</keyword>
<dbReference type="EMBL" id="JAFBDR010000027">
    <property type="protein sequence ID" value="MBM7573163.1"/>
    <property type="molecule type" value="Genomic_DNA"/>
</dbReference>
<keyword evidence="2" id="KW-0812">Transmembrane</keyword>
<dbReference type="InterPro" id="IPR007060">
    <property type="entry name" value="FtsL/DivIC"/>
</dbReference>
<organism evidence="3 4">
    <name type="scientific">Aquibacillus albus</name>
    <dbReference type="NCBI Taxonomy" id="1168171"/>
    <lineage>
        <taxon>Bacteria</taxon>
        <taxon>Bacillati</taxon>
        <taxon>Bacillota</taxon>
        <taxon>Bacilli</taxon>
        <taxon>Bacillales</taxon>
        <taxon>Bacillaceae</taxon>
        <taxon>Aquibacillus</taxon>
    </lineage>
</organism>
<evidence type="ECO:0000313" key="4">
    <source>
        <dbReference type="Proteomes" id="UP001296943"/>
    </source>
</evidence>
<keyword evidence="4" id="KW-1185">Reference proteome</keyword>
<keyword evidence="2" id="KW-0472">Membrane</keyword>
<keyword evidence="2" id="KW-1133">Transmembrane helix</keyword>
<keyword evidence="3" id="KW-0132">Cell division</keyword>
<dbReference type="RefSeq" id="WP_204501829.1">
    <property type="nucleotide sequence ID" value="NZ_JAFBDR010000027.1"/>
</dbReference>